<proteinExistence type="predicted"/>
<name>T1GUB5_MEGSC</name>
<keyword evidence="2" id="KW-1185">Reference proteome</keyword>
<organism evidence="1 2">
    <name type="scientific">Megaselia scalaris</name>
    <name type="common">Humpbacked fly</name>
    <name type="synonym">Phora scalaris</name>
    <dbReference type="NCBI Taxonomy" id="36166"/>
    <lineage>
        <taxon>Eukaryota</taxon>
        <taxon>Metazoa</taxon>
        <taxon>Ecdysozoa</taxon>
        <taxon>Arthropoda</taxon>
        <taxon>Hexapoda</taxon>
        <taxon>Insecta</taxon>
        <taxon>Pterygota</taxon>
        <taxon>Neoptera</taxon>
        <taxon>Endopterygota</taxon>
        <taxon>Diptera</taxon>
        <taxon>Brachycera</taxon>
        <taxon>Muscomorpha</taxon>
        <taxon>Platypezoidea</taxon>
        <taxon>Phoridae</taxon>
        <taxon>Megaseliini</taxon>
        <taxon>Megaselia</taxon>
    </lineage>
</organism>
<sequence length="86" mass="10066">MKLWQIPANNTAWFLADLLQFRRPLNLVSLSNRLNQRVFWCIFLRLVGLGEAFFKQEQLHPSSPHDPPNSKFFTTSMFQEDTQIAA</sequence>
<dbReference type="AlphaFoldDB" id="T1GUB5"/>
<reference evidence="1" key="2">
    <citation type="submission" date="2015-06" db="UniProtKB">
        <authorList>
            <consortium name="EnsemblMetazoa"/>
        </authorList>
    </citation>
    <scope>IDENTIFICATION</scope>
</reference>
<evidence type="ECO:0000313" key="2">
    <source>
        <dbReference type="Proteomes" id="UP000015102"/>
    </source>
</evidence>
<dbReference type="HOGENOM" id="CLU_2500489_0_0_1"/>
<dbReference type="EnsemblMetazoa" id="MESCA007325-RA">
    <property type="protein sequence ID" value="MESCA007325-PA"/>
    <property type="gene ID" value="MESCA007325"/>
</dbReference>
<evidence type="ECO:0000313" key="1">
    <source>
        <dbReference type="EnsemblMetazoa" id="MESCA007325-PA"/>
    </source>
</evidence>
<protein>
    <submittedName>
        <fullName evidence="1">Uncharacterized protein</fullName>
    </submittedName>
</protein>
<reference evidence="2" key="1">
    <citation type="submission" date="2013-02" db="EMBL/GenBank/DDBJ databases">
        <authorList>
            <person name="Hughes D."/>
        </authorList>
    </citation>
    <scope>NUCLEOTIDE SEQUENCE</scope>
    <source>
        <strain>Durham</strain>
        <strain evidence="2">NC isolate 2 -- Noor lab</strain>
    </source>
</reference>
<dbReference type="Proteomes" id="UP000015102">
    <property type="component" value="Unassembled WGS sequence"/>
</dbReference>
<accession>T1GUB5</accession>
<dbReference type="EMBL" id="CAQQ02148319">
    <property type="status" value="NOT_ANNOTATED_CDS"/>
    <property type="molecule type" value="Genomic_DNA"/>
</dbReference>